<evidence type="ECO:0000256" key="2">
    <source>
        <dbReference type="ARBA" id="ARBA00022679"/>
    </source>
</evidence>
<keyword evidence="8" id="KW-1133">Transmembrane helix</keyword>
<evidence type="ECO:0000313" key="10">
    <source>
        <dbReference type="Proteomes" id="UP000177870"/>
    </source>
</evidence>
<dbReference type="SUPFAM" id="SSF53335">
    <property type="entry name" value="S-adenosyl-L-methionine-dependent methyltransferases"/>
    <property type="match status" value="1"/>
</dbReference>
<dbReference type="REBASE" id="162326">
    <property type="entry name" value="M.Mpr81ORF12375P"/>
</dbReference>
<name>A0A1D8TR67_9CYAN</name>
<dbReference type="AlphaFoldDB" id="A0A1D8TR67"/>
<evidence type="ECO:0000256" key="8">
    <source>
        <dbReference type="SAM" id="Phobius"/>
    </source>
</evidence>
<dbReference type="PROSITE" id="PS00095">
    <property type="entry name" value="C5_MTASE_2"/>
    <property type="match status" value="1"/>
</dbReference>
<dbReference type="Gene3D" id="3.90.120.10">
    <property type="entry name" value="DNA Methylase, subunit A, domain 2"/>
    <property type="match status" value="1"/>
</dbReference>
<keyword evidence="4" id="KW-0680">Restriction system</keyword>
<dbReference type="Gene3D" id="3.40.50.150">
    <property type="entry name" value="Vaccinia Virus protein VP39"/>
    <property type="match status" value="1"/>
</dbReference>
<dbReference type="EC" id="2.1.1.37" evidence="7"/>
<evidence type="ECO:0000256" key="6">
    <source>
        <dbReference type="RuleBase" id="RU000416"/>
    </source>
</evidence>
<dbReference type="PANTHER" id="PTHR10629:SF52">
    <property type="entry name" value="DNA (CYTOSINE-5)-METHYLTRANSFERASE 1"/>
    <property type="match status" value="1"/>
</dbReference>
<dbReference type="RefSeq" id="WP_070392608.1">
    <property type="nucleotide sequence ID" value="NZ_CP017599.1"/>
</dbReference>
<organism evidence="9 10">
    <name type="scientific">Moorena producens PAL-8-15-08-1</name>
    <dbReference type="NCBI Taxonomy" id="1458985"/>
    <lineage>
        <taxon>Bacteria</taxon>
        <taxon>Bacillati</taxon>
        <taxon>Cyanobacteriota</taxon>
        <taxon>Cyanophyceae</taxon>
        <taxon>Coleofasciculales</taxon>
        <taxon>Coleofasciculaceae</taxon>
        <taxon>Moorena</taxon>
    </lineage>
</organism>
<dbReference type="PRINTS" id="PR00105">
    <property type="entry name" value="C5METTRFRASE"/>
</dbReference>
<dbReference type="STRING" id="1458985.BJP34_12375"/>
<dbReference type="InterPro" id="IPR050390">
    <property type="entry name" value="C5-Methyltransferase"/>
</dbReference>
<sequence>MANFSHRPLAVDLFAGAGGFSLGIEQAGFDVAVAVEQDPIHGAVYAFNSPQTKVLCTDVATLSGQEIQKALREWATQRGQNQDCREVSSQVSTIDLVIDLVIGGPPCQGFSLIGKRQVDDARNNLVFEFCRLVKELQPRYFVMENVPGLAQNKYQDLFEQLISEFKAAGYTITEPVKVLNAADFGVPQKRRRLFLLGSRLGEAPVVYPDSELGSHQWVTVKDAIADLPNLDNFPELQKSDCVELTPKQLDLIQALAMPYVEKLRDVITDPGNFAYPRQWNPKLLTSSLQTQHTEASIERFRNTPMGEVETTSRLRRLHWDKPCHTLRAGTGYKNGRYTSPRPIHPDYPRVISVREAARLHSFPDWFRFHHTKWHGFRQVGNAVPPRLGRVLGKQIMTALAQEPSVPTTTIKLSDTKLLTFKQFQASKYWTILVFIPFLICCFLPPVVLLS</sequence>
<dbReference type="InterPro" id="IPR018117">
    <property type="entry name" value="C5_DNA_meth_AS"/>
</dbReference>
<dbReference type="InterPro" id="IPR001525">
    <property type="entry name" value="C5_MeTfrase"/>
</dbReference>
<dbReference type="KEGG" id="mpro:BJP34_12375"/>
<feature type="active site" evidence="5">
    <location>
        <position position="107"/>
    </location>
</feature>
<evidence type="ECO:0000256" key="7">
    <source>
        <dbReference type="RuleBase" id="RU000417"/>
    </source>
</evidence>
<evidence type="ECO:0000256" key="5">
    <source>
        <dbReference type="PROSITE-ProRule" id="PRU01016"/>
    </source>
</evidence>
<comment type="catalytic activity">
    <reaction evidence="7">
        <text>a 2'-deoxycytidine in DNA + S-adenosyl-L-methionine = a 5-methyl-2'-deoxycytidine in DNA + S-adenosyl-L-homocysteine + H(+)</text>
        <dbReference type="Rhea" id="RHEA:13681"/>
        <dbReference type="Rhea" id="RHEA-COMP:11369"/>
        <dbReference type="Rhea" id="RHEA-COMP:11370"/>
        <dbReference type="ChEBI" id="CHEBI:15378"/>
        <dbReference type="ChEBI" id="CHEBI:57856"/>
        <dbReference type="ChEBI" id="CHEBI:59789"/>
        <dbReference type="ChEBI" id="CHEBI:85452"/>
        <dbReference type="ChEBI" id="CHEBI:85454"/>
        <dbReference type="EC" id="2.1.1.37"/>
    </reaction>
</comment>
<protein>
    <recommendedName>
        <fullName evidence="7">Cytosine-specific methyltransferase</fullName>
        <ecNumber evidence="7">2.1.1.37</ecNumber>
    </recommendedName>
</protein>
<evidence type="ECO:0000313" key="9">
    <source>
        <dbReference type="EMBL" id="AOX00138.1"/>
    </source>
</evidence>
<keyword evidence="8" id="KW-0812">Transmembrane</keyword>
<reference evidence="10" key="1">
    <citation type="submission" date="2016-10" db="EMBL/GenBank/DDBJ databases">
        <title>Comparative genomics uncovers the prolific and rare metabolic potential of the cyanobacterial genus Moorea.</title>
        <authorList>
            <person name="Leao T."/>
            <person name="Castelao G."/>
            <person name="Korobeynikov A."/>
            <person name="Monroe E.A."/>
            <person name="Podell S."/>
            <person name="Glukhov E."/>
            <person name="Allen E."/>
            <person name="Gerwick W.H."/>
            <person name="Gerwick L."/>
        </authorList>
    </citation>
    <scope>NUCLEOTIDE SEQUENCE [LARGE SCALE GENOMIC DNA]</scope>
    <source>
        <strain evidence="10">PAL-8-15-08-1</strain>
    </source>
</reference>
<keyword evidence="8" id="KW-0472">Membrane</keyword>
<dbReference type="Pfam" id="PF00145">
    <property type="entry name" value="DNA_methylase"/>
    <property type="match status" value="1"/>
</dbReference>
<comment type="similarity">
    <text evidence="5 6">Belongs to the class I-like SAM-binding methyltransferase superfamily. C5-methyltransferase family.</text>
</comment>
<keyword evidence="1 5" id="KW-0489">Methyltransferase</keyword>
<dbReference type="GO" id="GO:0003886">
    <property type="term" value="F:DNA (cytosine-5-)-methyltransferase activity"/>
    <property type="evidence" value="ECO:0007669"/>
    <property type="project" value="UniProtKB-EC"/>
</dbReference>
<dbReference type="PANTHER" id="PTHR10629">
    <property type="entry name" value="CYTOSINE-SPECIFIC METHYLTRANSFERASE"/>
    <property type="match status" value="1"/>
</dbReference>
<dbReference type="NCBIfam" id="TIGR00675">
    <property type="entry name" value="dcm"/>
    <property type="match status" value="1"/>
</dbReference>
<feature type="transmembrane region" description="Helical" evidence="8">
    <location>
        <begin position="428"/>
        <end position="449"/>
    </location>
</feature>
<evidence type="ECO:0000256" key="3">
    <source>
        <dbReference type="ARBA" id="ARBA00022691"/>
    </source>
</evidence>
<keyword evidence="2 5" id="KW-0808">Transferase</keyword>
<dbReference type="InterPro" id="IPR031303">
    <property type="entry name" value="C5_meth_CS"/>
</dbReference>
<dbReference type="EMBL" id="CP017599">
    <property type="protein sequence ID" value="AOX00138.1"/>
    <property type="molecule type" value="Genomic_DNA"/>
</dbReference>
<gene>
    <name evidence="9" type="ORF">BJP34_12375</name>
</gene>
<evidence type="ECO:0000256" key="1">
    <source>
        <dbReference type="ARBA" id="ARBA00022603"/>
    </source>
</evidence>
<accession>A0A1D8TR67</accession>
<dbReference type="PROSITE" id="PS00094">
    <property type="entry name" value="C5_MTASE_1"/>
    <property type="match status" value="1"/>
</dbReference>
<dbReference type="InterPro" id="IPR029063">
    <property type="entry name" value="SAM-dependent_MTases_sf"/>
</dbReference>
<evidence type="ECO:0000256" key="4">
    <source>
        <dbReference type="ARBA" id="ARBA00022747"/>
    </source>
</evidence>
<dbReference type="Proteomes" id="UP000177870">
    <property type="component" value="Chromosome"/>
</dbReference>
<dbReference type="PROSITE" id="PS51679">
    <property type="entry name" value="SAM_MT_C5"/>
    <property type="match status" value="1"/>
</dbReference>
<dbReference type="OrthoDB" id="9813719at2"/>
<proteinExistence type="inferred from homology"/>
<keyword evidence="3 5" id="KW-0949">S-adenosyl-L-methionine</keyword>
<dbReference type="GO" id="GO:0009307">
    <property type="term" value="P:DNA restriction-modification system"/>
    <property type="evidence" value="ECO:0007669"/>
    <property type="project" value="UniProtKB-KW"/>
</dbReference>
<dbReference type="GO" id="GO:0032259">
    <property type="term" value="P:methylation"/>
    <property type="evidence" value="ECO:0007669"/>
    <property type="project" value="UniProtKB-KW"/>
</dbReference>